<dbReference type="CDD" id="cd06225">
    <property type="entry name" value="HAMP"/>
    <property type="match status" value="1"/>
</dbReference>
<keyword evidence="4" id="KW-0472">Membrane</keyword>
<reference evidence="8" key="1">
    <citation type="journal article" date="2019" name="Int. J. Syst. Evol. Microbiol.">
        <title>The Global Catalogue of Microorganisms (GCM) 10K type strain sequencing project: providing services to taxonomists for standard genome sequencing and annotation.</title>
        <authorList>
            <consortium name="The Broad Institute Genomics Platform"/>
            <consortium name="The Broad Institute Genome Sequencing Center for Infectious Disease"/>
            <person name="Wu L."/>
            <person name="Ma J."/>
        </authorList>
    </citation>
    <scope>NUCLEOTIDE SEQUENCE [LARGE SCALE GENOMIC DNA]</scope>
    <source>
        <strain evidence="8">CECT 7069</strain>
    </source>
</reference>
<gene>
    <name evidence="7" type="ORF">QWZ12_08585</name>
</gene>
<protein>
    <submittedName>
        <fullName evidence="7">Methyl-accepting chemotaxis protein</fullName>
    </submittedName>
</protein>
<dbReference type="SMART" id="SM00283">
    <property type="entry name" value="MA"/>
    <property type="match status" value="1"/>
</dbReference>
<organism evidence="7 8">
    <name type="scientific">Methylobacterium adhaesivum</name>
    <dbReference type="NCBI Taxonomy" id="333297"/>
    <lineage>
        <taxon>Bacteria</taxon>
        <taxon>Pseudomonadati</taxon>
        <taxon>Pseudomonadota</taxon>
        <taxon>Alphaproteobacteria</taxon>
        <taxon>Hyphomicrobiales</taxon>
        <taxon>Methylobacteriaceae</taxon>
        <taxon>Methylobacterium</taxon>
    </lineage>
</organism>
<evidence type="ECO:0000256" key="4">
    <source>
        <dbReference type="SAM" id="Phobius"/>
    </source>
</evidence>
<evidence type="ECO:0000313" key="7">
    <source>
        <dbReference type="EMBL" id="MDN3590668.1"/>
    </source>
</evidence>
<dbReference type="Pfam" id="PF12729">
    <property type="entry name" value="4HB_MCP_1"/>
    <property type="match status" value="1"/>
</dbReference>
<dbReference type="InterPro" id="IPR004089">
    <property type="entry name" value="MCPsignal_dom"/>
</dbReference>
<dbReference type="PROSITE" id="PS50885">
    <property type="entry name" value="HAMP"/>
    <property type="match status" value="1"/>
</dbReference>
<dbReference type="Pfam" id="PF00672">
    <property type="entry name" value="HAMP"/>
    <property type="match status" value="1"/>
</dbReference>
<feature type="transmembrane region" description="Helical" evidence="4">
    <location>
        <begin position="182"/>
        <end position="205"/>
    </location>
</feature>
<name>A0ABT8BFM4_9HYPH</name>
<dbReference type="Gene3D" id="6.10.340.10">
    <property type="match status" value="1"/>
</dbReference>
<evidence type="ECO:0000256" key="1">
    <source>
        <dbReference type="ARBA" id="ARBA00023224"/>
    </source>
</evidence>
<keyword evidence="1 3" id="KW-0807">Transducer</keyword>
<accession>A0ABT8BFM4</accession>
<dbReference type="Proteomes" id="UP001224644">
    <property type="component" value="Unassembled WGS sequence"/>
</dbReference>
<dbReference type="EMBL" id="JAUFPX010000006">
    <property type="protein sequence ID" value="MDN3590668.1"/>
    <property type="molecule type" value="Genomic_DNA"/>
</dbReference>
<keyword evidence="8" id="KW-1185">Reference proteome</keyword>
<dbReference type="RefSeq" id="WP_238222890.1">
    <property type="nucleotide sequence ID" value="NZ_BPQD01000003.1"/>
</dbReference>
<comment type="similarity">
    <text evidence="2">Belongs to the methyl-accepting chemotaxis (MCP) protein family.</text>
</comment>
<dbReference type="SMART" id="SM00304">
    <property type="entry name" value="HAMP"/>
    <property type="match status" value="1"/>
</dbReference>
<dbReference type="InterPro" id="IPR004090">
    <property type="entry name" value="Chemotax_Me-accpt_rcpt"/>
</dbReference>
<feature type="domain" description="HAMP" evidence="6">
    <location>
        <begin position="206"/>
        <end position="259"/>
    </location>
</feature>
<dbReference type="SUPFAM" id="SSF58104">
    <property type="entry name" value="Methyl-accepting chemotaxis protein (MCP) signaling domain"/>
    <property type="match status" value="1"/>
</dbReference>
<dbReference type="Pfam" id="PF00015">
    <property type="entry name" value="MCPsignal"/>
    <property type="match status" value="1"/>
</dbReference>
<dbReference type="Gene3D" id="1.10.287.950">
    <property type="entry name" value="Methyl-accepting chemotaxis protein"/>
    <property type="match status" value="1"/>
</dbReference>
<evidence type="ECO:0000259" key="5">
    <source>
        <dbReference type="PROSITE" id="PS50111"/>
    </source>
</evidence>
<dbReference type="InterPro" id="IPR003660">
    <property type="entry name" value="HAMP_dom"/>
</dbReference>
<dbReference type="PANTHER" id="PTHR32089:SF112">
    <property type="entry name" value="LYSOZYME-LIKE PROTEIN-RELATED"/>
    <property type="match status" value="1"/>
</dbReference>
<dbReference type="InterPro" id="IPR024478">
    <property type="entry name" value="HlyB_4HB_MCP"/>
</dbReference>
<feature type="domain" description="Methyl-accepting transducer" evidence="5">
    <location>
        <begin position="300"/>
        <end position="536"/>
    </location>
</feature>
<keyword evidence="4" id="KW-0812">Transmembrane</keyword>
<evidence type="ECO:0000256" key="3">
    <source>
        <dbReference type="PROSITE-ProRule" id="PRU00284"/>
    </source>
</evidence>
<keyword evidence="4" id="KW-1133">Transmembrane helix</keyword>
<dbReference type="PRINTS" id="PR00260">
    <property type="entry name" value="CHEMTRNSDUCR"/>
</dbReference>
<dbReference type="PANTHER" id="PTHR32089">
    <property type="entry name" value="METHYL-ACCEPTING CHEMOTAXIS PROTEIN MCPB"/>
    <property type="match status" value="1"/>
</dbReference>
<evidence type="ECO:0000313" key="8">
    <source>
        <dbReference type="Proteomes" id="UP001224644"/>
    </source>
</evidence>
<comment type="caution">
    <text evidence="7">The sequence shown here is derived from an EMBL/GenBank/DDBJ whole genome shotgun (WGS) entry which is preliminary data.</text>
</comment>
<evidence type="ECO:0000256" key="2">
    <source>
        <dbReference type="ARBA" id="ARBA00029447"/>
    </source>
</evidence>
<proteinExistence type="inferred from homology"/>
<sequence>MRASLKTVLIVILGLLVTGIGAQGVLAIRQLGTIAEATQSIGDNWLPSVRAIEDVKYALTRLRLVDARFAIGKEPIAELMRVGADRSESVAATLRVYQPLVSSPKEEALYRQFMRGYDAYNQLRTEFSAAAMTGNAAGMFAAFERSRSVFGEMIDILEKDVELNYAGATQAQATSQAAYRRAIWLAVSVCVGGILLGLGGIVYVLRGVTGPITRITRTMQAISGGDLMTPIPHADSHNEIGSMAASLATFRDGLVEAEGLRAEQKAGEAAVETRRRAAMREMADAFEGAVGGIVGMVGSSATELQATAQTMTATAAQTASQSASVASTAEEAAMNVNTVAAAAEQLSASVLEIGRQVVGSATLAQGAVVQADQTAALVETLSQAAARVGDVVGLIATIAGQTNLLALNATIEAARAGEAGRGFAVVAAEVKELANQTAKATQDISGQVAQIQTATGQAVSAIADITSRIREIDGVATSIAAAVEQQGAATQEIVRNVSEAAAGTGAVTSNIAGVAEAAGETGAAASQVLGAASELSRQSEHLRTEVGRFLTTVRAA</sequence>
<dbReference type="PROSITE" id="PS50111">
    <property type="entry name" value="CHEMOTAXIS_TRANSDUC_2"/>
    <property type="match status" value="1"/>
</dbReference>
<evidence type="ECO:0000259" key="6">
    <source>
        <dbReference type="PROSITE" id="PS50885"/>
    </source>
</evidence>